<keyword evidence="4" id="KW-1185">Reference proteome</keyword>
<proteinExistence type="predicted"/>
<organism evidence="3 4">
    <name type="scientific">Leucobacter chromiireducens subsp. chromiireducens</name>
    <dbReference type="NCBI Taxonomy" id="660067"/>
    <lineage>
        <taxon>Bacteria</taxon>
        <taxon>Bacillati</taxon>
        <taxon>Actinomycetota</taxon>
        <taxon>Actinomycetes</taxon>
        <taxon>Micrococcales</taxon>
        <taxon>Microbacteriaceae</taxon>
        <taxon>Leucobacter</taxon>
    </lineage>
</organism>
<feature type="region of interest" description="Disordered" evidence="1">
    <location>
        <begin position="26"/>
        <end position="50"/>
    </location>
</feature>
<evidence type="ECO:0008006" key="5">
    <source>
        <dbReference type="Google" id="ProtNLM"/>
    </source>
</evidence>
<feature type="region of interest" description="Disordered" evidence="1">
    <location>
        <begin position="83"/>
        <end position="144"/>
    </location>
</feature>
<evidence type="ECO:0000313" key="4">
    <source>
        <dbReference type="Proteomes" id="UP001646141"/>
    </source>
</evidence>
<comment type="caution">
    <text evidence="3">The sequence shown here is derived from an EMBL/GenBank/DDBJ whole genome shotgun (WGS) entry which is preliminary data.</text>
</comment>
<evidence type="ECO:0000256" key="2">
    <source>
        <dbReference type="SAM" id="Phobius"/>
    </source>
</evidence>
<reference evidence="3 4" key="1">
    <citation type="submission" date="2018-09" db="EMBL/GenBank/DDBJ databases">
        <title>Comparative genomics of Leucobacter spp.</title>
        <authorList>
            <person name="Reis A.C."/>
            <person name="Kolvenbach B.A."/>
            <person name="Corvini P.F.X."/>
            <person name="Nunes O.C."/>
        </authorList>
    </citation>
    <scope>NUCLEOTIDE SEQUENCE [LARGE SCALE GENOMIC DNA]</scope>
    <source>
        <strain evidence="3 4">L-1</strain>
    </source>
</reference>
<sequence>MEELFGPADETPEPVPARERLAYEQAERVRTAQLPADRGGAWGDPGEPQRDRAAQAKPWIVVGIVALLAILASIVVVNIARGQGDAEPSTPKPTATEQPSTEQPDPKPTTPVTEKPETEKPDEDTVPSVDVGPTSSFPIGPWNASSEWPQRLGAANFEIPDASHLKLSGELFNSFPESCAAMRGEWGATKLPDGKFEVAKPAATCEAAPELYDQVWGLLDAWVKSIKVN</sequence>
<feature type="compositionally biased region" description="Polar residues" evidence="1">
    <location>
        <begin position="133"/>
        <end position="144"/>
    </location>
</feature>
<gene>
    <name evidence="3" type="ORF">D3226_06945</name>
</gene>
<protein>
    <recommendedName>
        <fullName evidence="5">Serine/threonine protein kinase</fullName>
    </recommendedName>
</protein>
<name>A0ABS1SNF7_9MICO</name>
<keyword evidence="2" id="KW-0812">Transmembrane</keyword>
<evidence type="ECO:0000313" key="3">
    <source>
        <dbReference type="EMBL" id="MBL3689696.1"/>
    </source>
</evidence>
<accession>A0ABS1SNF7</accession>
<dbReference type="EMBL" id="QYAD01000002">
    <property type="protein sequence ID" value="MBL3689696.1"/>
    <property type="molecule type" value="Genomic_DNA"/>
</dbReference>
<dbReference type="Proteomes" id="UP001646141">
    <property type="component" value="Unassembled WGS sequence"/>
</dbReference>
<evidence type="ECO:0000256" key="1">
    <source>
        <dbReference type="SAM" id="MobiDB-lite"/>
    </source>
</evidence>
<feature type="transmembrane region" description="Helical" evidence="2">
    <location>
        <begin position="59"/>
        <end position="80"/>
    </location>
</feature>
<feature type="compositionally biased region" description="Polar residues" evidence="1">
    <location>
        <begin position="92"/>
        <end position="103"/>
    </location>
</feature>
<keyword evidence="2" id="KW-0472">Membrane</keyword>
<keyword evidence="2" id="KW-1133">Transmembrane helix</keyword>